<evidence type="ECO:0000313" key="1">
    <source>
        <dbReference type="EMBL" id="GBM45631.1"/>
    </source>
</evidence>
<name>A0A4Y2FWW6_ARAVE</name>
<comment type="caution">
    <text evidence="1">The sequence shown here is derived from an EMBL/GenBank/DDBJ whole genome shotgun (WGS) entry which is preliminary data.</text>
</comment>
<accession>A0A4Y2FWW6</accession>
<proteinExistence type="predicted"/>
<organism evidence="1 2">
    <name type="scientific">Araneus ventricosus</name>
    <name type="common">Orbweaver spider</name>
    <name type="synonym">Epeira ventricosa</name>
    <dbReference type="NCBI Taxonomy" id="182803"/>
    <lineage>
        <taxon>Eukaryota</taxon>
        <taxon>Metazoa</taxon>
        <taxon>Ecdysozoa</taxon>
        <taxon>Arthropoda</taxon>
        <taxon>Chelicerata</taxon>
        <taxon>Arachnida</taxon>
        <taxon>Araneae</taxon>
        <taxon>Araneomorphae</taxon>
        <taxon>Entelegynae</taxon>
        <taxon>Araneoidea</taxon>
        <taxon>Araneidae</taxon>
        <taxon>Araneus</taxon>
    </lineage>
</organism>
<reference evidence="1 2" key="1">
    <citation type="journal article" date="2019" name="Sci. Rep.">
        <title>Orb-weaving spider Araneus ventricosus genome elucidates the spidroin gene catalogue.</title>
        <authorList>
            <person name="Kono N."/>
            <person name="Nakamura H."/>
            <person name="Ohtoshi R."/>
            <person name="Moran D.A.P."/>
            <person name="Shinohara A."/>
            <person name="Yoshida Y."/>
            <person name="Fujiwara M."/>
            <person name="Mori M."/>
            <person name="Tomita M."/>
            <person name="Arakawa K."/>
        </authorList>
    </citation>
    <scope>NUCLEOTIDE SEQUENCE [LARGE SCALE GENOMIC DNA]</scope>
</reference>
<keyword evidence="2" id="KW-1185">Reference proteome</keyword>
<dbReference type="Proteomes" id="UP000499080">
    <property type="component" value="Unassembled WGS sequence"/>
</dbReference>
<sequence>MSTIPVTVNPHATLKSPKVDISCGELPNEKEEISEELKCQGVTQMRHITIRRDSQLLNTKHLILNFDSNKLPENLKAGYMRLSVRTYIPNSLRCSNVSGFRKLLAAGHRVEPALQKSDMKMPIAPVQRSVLTTRGNTLRFLGTVLPGNRREK</sequence>
<dbReference type="EMBL" id="BGPR01001106">
    <property type="protein sequence ID" value="GBM45631.1"/>
    <property type="molecule type" value="Genomic_DNA"/>
</dbReference>
<protein>
    <submittedName>
        <fullName evidence="1">Uncharacterized protein</fullName>
    </submittedName>
</protein>
<dbReference type="AlphaFoldDB" id="A0A4Y2FWW6"/>
<evidence type="ECO:0000313" key="2">
    <source>
        <dbReference type="Proteomes" id="UP000499080"/>
    </source>
</evidence>
<gene>
    <name evidence="1" type="ORF">AVEN_204761_1</name>
</gene>